<proteinExistence type="predicted"/>
<protein>
    <submittedName>
        <fullName evidence="3">TIGR04197 family type VII secretion effector</fullName>
    </submittedName>
</protein>
<dbReference type="KEGG" id="sage:EN72_05780"/>
<dbReference type="Proteomes" id="UP000093122">
    <property type="component" value="Unassembled WGS sequence"/>
</dbReference>
<reference evidence="2 4" key="1">
    <citation type="journal article" date="2016" name="Sci. Rep.">
        <title>Serotype IV Streptococcus agalactiae ST-452 has arisen from large genomic recombination events between CC23 and the hypervirulent CC17 lineages.</title>
        <authorList>
            <person name="Campisi E."/>
            <person name="Rinaudo C.D."/>
            <person name="Donati C."/>
            <person name="Barucco M."/>
            <person name="Torricelli G."/>
            <person name="Edwards M.S."/>
            <person name="Baker C.J."/>
            <person name="Margarit I."/>
            <person name="Rosini R."/>
        </authorList>
    </citation>
    <scope>NUCLEOTIDE SEQUENCE [LARGE SCALE GENOMIC DNA]</scope>
    <source>
        <strain evidence="2 4">CZ-PW-140</strain>
    </source>
</reference>
<dbReference type="OMA" id="NTKYTMP"/>
<dbReference type="Proteomes" id="UP000256718">
    <property type="component" value="Unassembled WGS sequence"/>
</dbReference>
<evidence type="ECO:0000313" key="5">
    <source>
        <dbReference type="Proteomes" id="UP000256718"/>
    </source>
</evidence>
<dbReference type="EMBL" id="QHGZ01000230">
    <property type="protein sequence ID" value="RDY77007.1"/>
    <property type="molecule type" value="Genomic_DNA"/>
</dbReference>
<feature type="region of interest" description="Disordered" evidence="1">
    <location>
        <begin position="86"/>
        <end position="111"/>
    </location>
</feature>
<dbReference type="AlphaFoldDB" id="A0A0E1EMX7"/>
<organism evidence="2 4">
    <name type="scientific">Streptococcus agalactiae</name>
    <dbReference type="NCBI Taxonomy" id="1311"/>
    <lineage>
        <taxon>Bacteria</taxon>
        <taxon>Bacillati</taxon>
        <taxon>Bacillota</taxon>
        <taxon>Bacilli</taxon>
        <taxon>Lactobacillales</taxon>
        <taxon>Streptococcaceae</taxon>
        <taxon>Streptococcus</taxon>
    </lineage>
</organism>
<gene>
    <name evidence="2" type="ORF">AX245_04155</name>
    <name evidence="3" type="ORF">C4618_11685</name>
</gene>
<accession>A0A0E1EMX7</accession>
<dbReference type="NCBIfam" id="TIGR04197">
    <property type="entry name" value="T7SS_SACOL2603"/>
    <property type="match status" value="1"/>
</dbReference>
<evidence type="ECO:0000313" key="4">
    <source>
        <dbReference type="Proteomes" id="UP000093122"/>
    </source>
</evidence>
<dbReference type="EMBL" id="MAWT01000043">
    <property type="protein sequence ID" value="OCM70740.1"/>
    <property type="molecule type" value="Genomic_DNA"/>
</dbReference>
<comment type="caution">
    <text evidence="2">The sequence shown here is derived from an EMBL/GenBank/DDBJ whole genome shotgun (WGS) entry which is preliminary data.</text>
</comment>
<feature type="compositionally biased region" description="Polar residues" evidence="1">
    <location>
        <begin position="86"/>
        <end position="105"/>
    </location>
</feature>
<evidence type="ECO:0000256" key="1">
    <source>
        <dbReference type="SAM" id="MobiDB-lite"/>
    </source>
</evidence>
<evidence type="ECO:0000313" key="3">
    <source>
        <dbReference type="EMBL" id="RDY77007.1"/>
    </source>
</evidence>
<dbReference type="RefSeq" id="WP_001063011.1">
    <property type="nucleotide sequence ID" value="NZ_BCNJ01000001.1"/>
</dbReference>
<reference evidence="3 5" key="2">
    <citation type="journal article" date="2018" name="Emerg. Microbes Infect.">
        <title>Phenotypic and molecular analysis of nontypeable Group B streptococci: identification of cps2a and hybrid cps2a/cps5 Group B streptococcal capsule gene clusters.</title>
        <authorList>
            <person name="Alhhazmi A."/>
            <person name="Tyrrell G.J."/>
        </authorList>
    </citation>
    <scope>NUCLEOTIDE SEQUENCE [LARGE SCALE GENOMIC DNA]</scope>
    <source>
        <strain evidence="3 5">PLGBS17</strain>
    </source>
</reference>
<name>A0A0E1EMX7_STRAG</name>
<dbReference type="InterPro" id="IPR021477">
    <property type="entry name" value="TVIIS_effector_SACOL2603_fam"/>
</dbReference>
<evidence type="ECO:0000313" key="2">
    <source>
        <dbReference type="EMBL" id="OCM70740.1"/>
    </source>
</evidence>
<sequence>MAKIQSDASLASSCATSIQTGANGITSVGKATKDSDSQYSGQTSASLYIDNEASKSGSIAGKLTEFIGLIHSTASEFEAVDQKLSQSISTPKQYTTPSGNSTTFQPKPYFN</sequence>